<accession>A0A4R3LPY9</accession>
<evidence type="ECO:0008006" key="4">
    <source>
        <dbReference type="Google" id="ProtNLM"/>
    </source>
</evidence>
<name>A0A4R3LPY9_9GAMM</name>
<dbReference type="AlphaFoldDB" id="A0A4R3LPY9"/>
<evidence type="ECO:0000256" key="1">
    <source>
        <dbReference type="SAM" id="SignalP"/>
    </source>
</evidence>
<proteinExistence type="predicted"/>
<feature type="signal peptide" evidence="1">
    <location>
        <begin position="1"/>
        <end position="17"/>
    </location>
</feature>
<protein>
    <recommendedName>
        <fullName evidence="4">Secreted protein</fullName>
    </recommendedName>
</protein>
<dbReference type="Proteomes" id="UP000294599">
    <property type="component" value="Unassembled WGS sequence"/>
</dbReference>
<keyword evidence="1" id="KW-0732">Signal</keyword>
<keyword evidence="3" id="KW-1185">Reference proteome</keyword>
<feature type="chain" id="PRO_5030099349" description="Secreted protein" evidence="1">
    <location>
        <begin position="18"/>
        <end position="121"/>
    </location>
</feature>
<dbReference type="RefSeq" id="WP_164484218.1">
    <property type="nucleotide sequence ID" value="NZ_JBHLWF010000088.1"/>
</dbReference>
<sequence length="121" mass="12454">MNRIALLCLLSLLAACAAAVQPDRRETAQASAAAISGLKAHRGIATHCERDSDCTVQDIGNCCGSYPACVRVDARPDPEAVASECAREGLAGICGFPDISTCTCVEGQCAAAGASQQENLR</sequence>
<gene>
    <name evidence="2" type="ORF">EDC25_10477</name>
</gene>
<dbReference type="PROSITE" id="PS51257">
    <property type="entry name" value="PROKAR_LIPOPROTEIN"/>
    <property type="match status" value="1"/>
</dbReference>
<evidence type="ECO:0000313" key="3">
    <source>
        <dbReference type="Proteomes" id="UP000294599"/>
    </source>
</evidence>
<dbReference type="EMBL" id="SMAF01000004">
    <property type="protein sequence ID" value="TCT00087.1"/>
    <property type="molecule type" value="Genomic_DNA"/>
</dbReference>
<evidence type="ECO:0000313" key="2">
    <source>
        <dbReference type="EMBL" id="TCT00087.1"/>
    </source>
</evidence>
<comment type="caution">
    <text evidence="2">The sequence shown here is derived from an EMBL/GenBank/DDBJ whole genome shotgun (WGS) entry which is preliminary data.</text>
</comment>
<organism evidence="2 3">
    <name type="scientific">Pseudofulvimonas gallinarii</name>
    <dbReference type="NCBI Taxonomy" id="634155"/>
    <lineage>
        <taxon>Bacteria</taxon>
        <taxon>Pseudomonadati</taxon>
        <taxon>Pseudomonadota</taxon>
        <taxon>Gammaproteobacteria</taxon>
        <taxon>Lysobacterales</taxon>
        <taxon>Rhodanobacteraceae</taxon>
        <taxon>Pseudofulvimonas</taxon>
    </lineage>
</organism>
<reference evidence="2 3" key="1">
    <citation type="submission" date="2019-03" db="EMBL/GenBank/DDBJ databases">
        <title>Genomic Encyclopedia of Type Strains, Phase IV (KMG-IV): sequencing the most valuable type-strain genomes for metagenomic binning, comparative biology and taxonomic classification.</title>
        <authorList>
            <person name="Goeker M."/>
        </authorList>
    </citation>
    <scope>NUCLEOTIDE SEQUENCE [LARGE SCALE GENOMIC DNA]</scope>
    <source>
        <strain evidence="2 3">DSM 21944</strain>
    </source>
</reference>